<gene>
    <name evidence="4" type="ORF">D0Y96_07195</name>
</gene>
<evidence type="ECO:0000256" key="2">
    <source>
        <dbReference type="SAM" id="SignalP"/>
    </source>
</evidence>
<feature type="domain" description="3-keto-alpha-glucoside-1,2-lyase/3-keto-2-hydroxy-glucal hydratase" evidence="3">
    <location>
        <begin position="32"/>
        <end position="240"/>
    </location>
</feature>
<dbReference type="Gene3D" id="2.60.120.560">
    <property type="entry name" value="Exo-inulinase, domain 1"/>
    <property type="match status" value="1"/>
</dbReference>
<evidence type="ECO:0000259" key="3">
    <source>
        <dbReference type="Pfam" id="PF06439"/>
    </source>
</evidence>
<proteinExistence type="predicted"/>
<name>A0A372ITX7_9BACT</name>
<evidence type="ECO:0000256" key="1">
    <source>
        <dbReference type="ARBA" id="ARBA00022729"/>
    </source>
</evidence>
<dbReference type="AlphaFoldDB" id="A0A372ITX7"/>
<dbReference type="SUPFAM" id="SSF69318">
    <property type="entry name" value="Integrin alpha N-terminal domain"/>
    <property type="match status" value="1"/>
</dbReference>
<dbReference type="InterPro" id="IPR010496">
    <property type="entry name" value="AL/BT2_dom"/>
</dbReference>
<dbReference type="GO" id="GO:0016787">
    <property type="term" value="F:hydrolase activity"/>
    <property type="evidence" value="ECO:0007669"/>
    <property type="project" value="InterPro"/>
</dbReference>
<dbReference type="Pfam" id="PF06439">
    <property type="entry name" value="3keto-disac_hyd"/>
    <property type="match status" value="1"/>
</dbReference>
<comment type="caution">
    <text evidence="4">The sequence shown here is derived from an EMBL/GenBank/DDBJ whole genome shotgun (WGS) entry which is preliminary data.</text>
</comment>
<feature type="signal peptide" evidence="2">
    <location>
        <begin position="1"/>
        <end position="23"/>
    </location>
</feature>
<dbReference type="PANTHER" id="PTHR44103">
    <property type="entry name" value="PROPROTEIN CONVERTASE P"/>
    <property type="match status" value="1"/>
</dbReference>
<dbReference type="InterPro" id="IPR013517">
    <property type="entry name" value="FG-GAP"/>
</dbReference>
<feature type="chain" id="PRO_5016788288" evidence="2">
    <location>
        <begin position="24"/>
        <end position="645"/>
    </location>
</feature>
<dbReference type="PANTHER" id="PTHR44103:SF1">
    <property type="entry name" value="PROPROTEIN CONVERTASE P"/>
    <property type="match status" value="1"/>
</dbReference>
<reference evidence="4 5" key="1">
    <citation type="submission" date="2018-08" db="EMBL/GenBank/DDBJ databases">
        <title>Acidipila sp. 4G-K13, an acidobacterium isolated from forest soil.</title>
        <authorList>
            <person name="Gao Z.-H."/>
            <person name="Qiu L.-H."/>
        </authorList>
    </citation>
    <scope>NUCLEOTIDE SEQUENCE [LARGE SCALE GENOMIC DNA]</scope>
    <source>
        <strain evidence="4 5">4G-K13</strain>
    </source>
</reference>
<accession>A0A372ITX7</accession>
<dbReference type="EMBL" id="QVQT01000002">
    <property type="protein sequence ID" value="RFU17883.1"/>
    <property type="molecule type" value="Genomic_DNA"/>
</dbReference>
<protein>
    <submittedName>
        <fullName evidence="4">DUF1080 domain-containing protein</fullName>
    </submittedName>
</protein>
<dbReference type="Pfam" id="PF13517">
    <property type="entry name" value="FG-GAP_3"/>
    <property type="match status" value="2"/>
</dbReference>
<keyword evidence="5" id="KW-1185">Reference proteome</keyword>
<evidence type="ECO:0000313" key="4">
    <source>
        <dbReference type="EMBL" id="RFU17883.1"/>
    </source>
</evidence>
<organism evidence="4 5">
    <name type="scientific">Paracidobacterium acidisoli</name>
    <dbReference type="NCBI Taxonomy" id="2303751"/>
    <lineage>
        <taxon>Bacteria</taxon>
        <taxon>Pseudomonadati</taxon>
        <taxon>Acidobacteriota</taxon>
        <taxon>Terriglobia</taxon>
        <taxon>Terriglobales</taxon>
        <taxon>Acidobacteriaceae</taxon>
        <taxon>Paracidobacterium</taxon>
    </lineage>
</organism>
<dbReference type="Gene3D" id="2.130.10.130">
    <property type="entry name" value="Integrin alpha, N-terminal"/>
    <property type="match status" value="2"/>
</dbReference>
<dbReference type="Proteomes" id="UP000264702">
    <property type="component" value="Unassembled WGS sequence"/>
</dbReference>
<sequence length="645" mass="70142">MKFRLLCLVGASCLLLSASPGFAQTPSFSPDKSFQGSSLDGWHTMGSAKWQAENGTIDGDGRAANAPGWLVLDHPYQDTGVYASFKCEGPCDTGILLRAVKTGNYIQGVFLSIKQNDLAAYRVTLDASGNEIERTKLRNAGGLIRFAPPLPSPAEGPEPPLRRPVVPAPAGETMPLQLPARGLKMGDWNEVEVLLDADIIRAFFNDGGAQVSTATEGMDAYGPFALYVGAGTEVHFHNIAWKDLAFKNVPVEKVSPRFHEQRLSPFYYGWSAAAADFDRDGNLDIVSGPFIYYGPDYTRYREIYPAQGYNSSTEFSSNDWVEHAYDFTGDGWPDVLTTSHAGGGLVGAVLYVNPKGESRRWKSSIVVSPINSEETILADVDGDGKPELVYMGDDYMCYAKPDPKDPTKPWIVHRISEKGPWPAHGIGAGDINGDGRVDIVGAYGWWEQPASDTGAPWKYHPEPFGRWGRTSAGGSEIGVYDVNGDGLNDVVTVMQAHGWGIDWFEQKRSADGQISFVKHVIMGKTPEESAGGVVFTEPHGSTIADVDGDGIPDFIVGKRLWSHLDDYYDPDPYGAPVLYWFRTVRDPKAPGGARFEPELIDNRSGAGSDVLAVDLNKDGAIDIVTSVRSGTYIFWGTPGKQASHK</sequence>
<keyword evidence="1 2" id="KW-0732">Signal</keyword>
<dbReference type="InterPro" id="IPR028994">
    <property type="entry name" value="Integrin_alpha_N"/>
</dbReference>
<evidence type="ECO:0000313" key="5">
    <source>
        <dbReference type="Proteomes" id="UP000264702"/>
    </source>
</evidence>